<dbReference type="InterPro" id="IPR035900">
    <property type="entry name" value="Colicin_E_sf"/>
</dbReference>
<reference evidence="3 4" key="1">
    <citation type="submission" date="2019-03" db="EMBL/GenBank/DDBJ databases">
        <title>Draft genome sequence of humic substances-degrading Pseudomonas kribbensis CHA-19 from forest soil.</title>
        <authorList>
            <person name="Kim D."/>
        </authorList>
    </citation>
    <scope>NUCLEOTIDE SEQUENCE [LARGE SCALE GENOMIC DNA]</scope>
    <source>
        <strain evidence="3 4">CHA-19</strain>
    </source>
</reference>
<protein>
    <submittedName>
        <fullName evidence="3">Bacteriocin immunity protein</fullName>
    </submittedName>
</protein>
<dbReference type="Proteomes" id="UP000297555">
    <property type="component" value="Unassembled WGS sequence"/>
</dbReference>
<evidence type="ECO:0000313" key="3">
    <source>
        <dbReference type="EMBL" id="TFH77770.1"/>
    </source>
</evidence>
<gene>
    <name evidence="3" type="ORF">E4J90_23690</name>
</gene>
<dbReference type="EMBL" id="SPDQ01000024">
    <property type="protein sequence ID" value="TFH77770.1"/>
    <property type="molecule type" value="Genomic_DNA"/>
</dbReference>
<dbReference type="AlphaFoldDB" id="A0A4Y8VAN3"/>
<dbReference type="PRINTS" id="PR01299">
    <property type="entry name" value="PYOCIN"/>
</dbReference>
<dbReference type="OrthoDB" id="6810874at2"/>
<dbReference type="SUPFAM" id="SSF47345">
    <property type="entry name" value="Colicin E immunity proteins"/>
    <property type="match status" value="1"/>
</dbReference>
<name>A0A4Y8VAN3_9PSED</name>
<evidence type="ECO:0000313" key="4">
    <source>
        <dbReference type="Proteomes" id="UP000297555"/>
    </source>
</evidence>
<evidence type="ECO:0000256" key="1">
    <source>
        <dbReference type="ARBA" id="ARBA00009346"/>
    </source>
</evidence>
<organism evidence="3 4">
    <name type="scientific">Pseudomonas kribbensis</name>
    <dbReference type="NCBI Taxonomy" id="1628086"/>
    <lineage>
        <taxon>Bacteria</taxon>
        <taxon>Pseudomonadati</taxon>
        <taxon>Pseudomonadota</taxon>
        <taxon>Gammaproteobacteria</taxon>
        <taxon>Pseudomonadales</taxon>
        <taxon>Pseudomonadaceae</taxon>
        <taxon>Pseudomonas</taxon>
    </lineage>
</organism>
<proteinExistence type="inferred from homology"/>
<evidence type="ECO:0000256" key="2">
    <source>
        <dbReference type="ARBA" id="ARBA00023025"/>
    </source>
</evidence>
<dbReference type="GO" id="GO:0030153">
    <property type="term" value="P:bacteriocin immunity"/>
    <property type="evidence" value="ECO:0007669"/>
    <property type="project" value="UniProtKB-KW"/>
</dbReference>
<comment type="caution">
    <text evidence="3">The sequence shown here is derived from an EMBL/GenBank/DDBJ whole genome shotgun (WGS) entry which is preliminary data.</text>
</comment>
<dbReference type="RefSeq" id="WP_134828098.1">
    <property type="nucleotide sequence ID" value="NZ_SPDQ01000024.1"/>
</dbReference>
<sequence length="83" mass="9347">MEKISEYTETQFIRFIEKIRVTNKSGSDTELGELLAQFRKLTGHPDGTDLIFYPEPGEDNSAEGIAKTVKEWRAANGLPGFKQ</sequence>
<accession>A0A4Y8VAN3</accession>
<comment type="similarity">
    <text evidence="1">Belongs to the colicins ColE2/ColE8/ColE9 and pyocins S1/S2 family.</text>
</comment>
<dbReference type="Gene3D" id="1.10.1200.20">
    <property type="entry name" value="Colicin E immunity protein"/>
    <property type="match status" value="1"/>
</dbReference>
<dbReference type="Pfam" id="PF01320">
    <property type="entry name" value="Colicin_Pyocin"/>
    <property type="match status" value="1"/>
</dbReference>
<dbReference type="InterPro" id="IPR000290">
    <property type="entry name" value="Colicin_pyocin"/>
</dbReference>
<keyword evidence="2" id="KW-0079">Bacteriocin immunity</keyword>
<dbReference type="GO" id="GO:0015643">
    <property type="term" value="F:toxic substance binding"/>
    <property type="evidence" value="ECO:0007669"/>
    <property type="project" value="InterPro"/>
</dbReference>
<dbReference type="CDD" id="cd16363">
    <property type="entry name" value="Col_Im_like"/>
    <property type="match status" value="1"/>
</dbReference>